<feature type="transmembrane region" description="Helical" evidence="14">
    <location>
        <begin position="518"/>
        <end position="541"/>
    </location>
</feature>
<feature type="transmembrane region" description="Helical" evidence="14">
    <location>
        <begin position="446"/>
        <end position="466"/>
    </location>
</feature>
<dbReference type="InterPro" id="IPR023574">
    <property type="entry name" value="Ribosomal_uL4_dom_sf"/>
</dbReference>
<feature type="transmembrane region" description="Helical" evidence="14">
    <location>
        <begin position="666"/>
        <end position="684"/>
    </location>
</feature>
<protein>
    <recommendedName>
        <fullName evidence="11">Large ribosomal subunit protein uL4m</fullName>
    </recommendedName>
    <alternativeName>
        <fullName evidence="12">39S ribosomal protein L4, mitochondrial</fullName>
    </alternativeName>
</protein>
<name>A0A7R9AFT6_9CRUS</name>
<dbReference type="GO" id="GO:0003735">
    <property type="term" value="F:structural constituent of ribosome"/>
    <property type="evidence" value="ECO:0007669"/>
    <property type="project" value="InterPro"/>
</dbReference>
<dbReference type="PANTHER" id="PTHR15876">
    <property type="entry name" value="TRANSMEMBRANE PROTEIN ADIPOCYTE-ASSOCIATED 1"/>
    <property type="match status" value="1"/>
</dbReference>
<dbReference type="Pfam" id="PF00573">
    <property type="entry name" value="Ribosomal_L4"/>
    <property type="match status" value="1"/>
</dbReference>
<dbReference type="GO" id="GO:0006412">
    <property type="term" value="P:translation"/>
    <property type="evidence" value="ECO:0007669"/>
    <property type="project" value="InterPro"/>
</dbReference>
<evidence type="ECO:0000256" key="12">
    <source>
        <dbReference type="ARBA" id="ARBA00082711"/>
    </source>
</evidence>
<evidence type="ECO:0000256" key="14">
    <source>
        <dbReference type="SAM" id="Phobius"/>
    </source>
</evidence>
<comment type="subcellular location">
    <subcellularLocation>
        <location evidence="1">Membrane</location>
        <topology evidence="1">Multi-pass membrane protein</topology>
    </subcellularLocation>
    <subcellularLocation>
        <location evidence="2">Mitochondrion</location>
    </subcellularLocation>
</comment>
<evidence type="ECO:0000313" key="15">
    <source>
        <dbReference type="EMBL" id="CAD7253435.1"/>
    </source>
</evidence>
<dbReference type="OrthoDB" id="10027388at2759"/>
<dbReference type="SUPFAM" id="SSF52166">
    <property type="entry name" value="Ribosomal protein L4"/>
    <property type="match status" value="1"/>
</dbReference>
<reference evidence="15" key="1">
    <citation type="submission" date="2020-11" db="EMBL/GenBank/DDBJ databases">
        <authorList>
            <person name="Tran Van P."/>
        </authorList>
    </citation>
    <scope>NUCLEOTIDE SEQUENCE</scope>
</reference>
<dbReference type="InterPro" id="IPR013005">
    <property type="entry name" value="Ribosomal_uL4-like"/>
</dbReference>
<dbReference type="EMBL" id="LR905353">
    <property type="protein sequence ID" value="CAD7253435.1"/>
    <property type="molecule type" value="Genomic_DNA"/>
</dbReference>
<organism evidence="15">
    <name type="scientific">Darwinula stevensoni</name>
    <dbReference type="NCBI Taxonomy" id="69355"/>
    <lineage>
        <taxon>Eukaryota</taxon>
        <taxon>Metazoa</taxon>
        <taxon>Ecdysozoa</taxon>
        <taxon>Arthropoda</taxon>
        <taxon>Crustacea</taxon>
        <taxon>Oligostraca</taxon>
        <taxon>Ostracoda</taxon>
        <taxon>Podocopa</taxon>
        <taxon>Podocopida</taxon>
        <taxon>Darwinulocopina</taxon>
        <taxon>Darwinuloidea</taxon>
        <taxon>Darwinulidae</taxon>
        <taxon>Darwinula</taxon>
    </lineage>
</organism>
<dbReference type="GO" id="GO:0005743">
    <property type="term" value="C:mitochondrial inner membrane"/>
    <property type="evidence" value="ECO:0007669"/>
    <property type="project" value="UniProtKB-ARBA"/>
</dbReference>
<keyword evidence="5 14" id="KW-0812">Transmembrane</keyword>
<evidence type="ECO:0000256" key="5">
    <source>
        <dbReference type="ARBA" id="ARBA00022692"/>
    </source>
</evidence>
<dbReference type="GO" id="GO:0005840">
    <property type="term" value="C:ribosome"/>
    <property type="evidence" value="ECO:0007669"/>
    <property type="project" value="UniProtKB-KW"/>
</dbReference>
<feature type="transmembrane region" description="Helical" evidence="14">
    <location>
        <begin position="632"/>
        <end position="654"/>
    </location>
</feature>
<proteinExistence type="inferred from homology"/>
<evidence type="ECO:0000256" key="1">
    <source>
        <dbReference type="ARBA" id="ARBA00004141"/>
    </source>
</evidence>
<evidence type="ECO:0000256" key="3">
    <source>
        <dbReference type="ARBA" id="ARBA00010125"/>
    </source>
</evidence>
<dbReference type="PANTHER" id="PTHR15876:SF8">
    <property type="entry name" value="TRANSMEMBRANE PROTEIN ADIPOCYTE-ASSOCIATED 1"/>
    <property type="match status" value="1"/>
</dbReference>
<feature type="region of interest" description="Disordered" evidence="13">
    <location>
        <begin position="142"/>
        <end position="166"/>
    </location>
</feature>
<accession>A0A7R9AFT6</accession>
<evidence type="ECO:0000313" key="16">
    <source>
        <dbReference type="Proteomes" id="UP000677054"/>
    </source>
</evidence>
<dbReference type="AlphaFoldDB" id="A0A7R9AFT6"/>
<evidence type="ECO:0000256" key="11">
    <source>
        <dbReference type="ARBA" id="ARBA00040565"/>
    </source>
</evidence>
<dbReference type="Gene3D" id="3.40.1370.10">
    <property type="match status" value="1"/>
</dbReference>
<comment type="similarity">
    <text evidence="3">Belongs to the UPF0359 family.</text>
</comment>
<evidence type="ECO:0000256" key="9">
    <source>
        <dbReference type="ARBA" id="ARBA00023136"/>
    </source>
</evidence>
<feature type="transmembrane region" description="Helical" evidence="14">
    <location>
        <begin position="478"/>
        <end position="498"/>
    </location>
</feature>
<keyword evidence="16" id="KW-1185">Reference proteome</keyword>
<keyword evidence="9 14" id="KW-0472">Membrane</keyword>
<dbReference type="GO" id="GO:0005886">
    <property type="term" value="C:plasma membrane"/>
    <property type="evidence" value="ECO:0007669"/>
    <property type="project" value="TreeGrafter"/>
</dbReference>
<keyword evidence="10" id="KW-0687">Ribonucleoprotein</keyword>
<gene>
    <name evidence="15" type="ORF">DSTB1V02_LOCUS13185</name>
</gene>
<keyword evidence="6" id="KW-0689">Ribosomal protein</keyword>
<sequence>MGFGVVEQVKTFSVTPHRPQDYEIVGSSLKELSEFALKLSKLNSVSYTTGVEQPEKTPWVESGTTRPDLPLITSRQLHFLPKTNVPAKRQAWVETMDTINGELVGLVDLHPRVFAFSPHMSIIHQNVEWQLKYQKVRWETAKSRAEMPGGGRKPWPQKGTGRARHGSIRSPLWINGGSAHGPRGPESWFYMLPRHMRVNGLTAVLSTKFAQDDLKIVDNLNIPTDDQQYLGDLLESRHWGISALIVDEYGAIFTDIFPLNIAKAASTRKGVTLMPLYGLNVYSMLKHETLVLTLAALDRLEERILRNIHTIFPMQGNLKFRYCDVRDGSGGGEPVTRFVEHPPHRLVGEPGTHLRFRLGDFQQSTPRAVARRSRLQKTTEFFDSGCTSPGTAFQASVETSSTHSFWEATVIPNTTENVTVKPSPIYDEHFCKWILYEEISDSSVRIWDLIILIPNVLFLVFLMVYFKQARLKLRATNSPIFLTFYALVVMNVMASLLRCVVSMTVNAAVTFGDYVDKILYVIVRFFLLSTEISVLIFGLAFGHLDSQTSIRRVLLVTSAVSLAFSITQGVLEIAVPDENFHIENKNYDIFAHGGMIFWCVSSVLFGLVYLLVFLLRWTGLRDRMSLPTKKSFYYYVAFLALLNILQAIGAGLLLDDVDGGLCIVDITAYVYFSLLTPLVYRTFLSEFFGSAQPAILFSYKPQQDETLEDDLSLPHQASFSSLRSPSGDLIFQSLPPGPMSYEYDSTVIDTPVNPLYAASLQSPDAATFAYSINRGSRMENV</sequence>
<dbReference type="Pfam" id="PF10160">
    <property type="entry name" value="Tmemb_40"/>
    <property type="match status" value="1"/>
</dbReference>
<dbReference type="NCBIfam" id="TIGR03953">
    <property type="entry name" value="rplD_bact"/>
    <property type="match status" value="1"/>
</dbReference>
<dbReference type="InterPro" id="IPR018781">
    <property type="entry name" value="TPRA1/CAND2/CAND8"/>
</dbReference>
<dbReference type="GO" id="GO:0004930">
    <property type="term" value="F:G protein-coupled receptor activity"/>
    <property type="evidence" value="ECO:0007669"/>
    <property type="project" value="TreeGrafter"/>
</dbReference>
<evidence type="ECO:0000256" key="2">
    <source>
        <dbReference type="ARBA" id="ARBA00004173"/>
    </source>
</evidence>
<evidence type="ECO:0000256" key="7">
    <source>
        <dbReference type="ARBA" id="ARBA00022989"/>
    </source>
</evidence>
<feature type="transmembrane region" description="Helical" evidence="14">
    <location>
        <begin position="595"/>
        <end position="620"/>
    </location>
</feature>
<evidence type="ECO:0000256" key="8">
    <source>
        <dbReference type="ARBA" id="ARBA00023128"/>
    </source>
</evidence>
<dbReference type="Proteomes" id="UP000677054">
    <property type="component" value="Unassembled WGS sequence"/>
</dbReference>
<evidence type="ECO:0000256" key="13">
    <source>
        <dbReference type="SAM" id="MobiDB-lite"/>
    </source>
</evidence>
<dbReference type="FunFam" id="3.40.1370.10:FF:000005">
    <property type="entry name" value="39S ribosomal protein L4, mitochondrial"/>
    <property type="match status" value="1"/>
</dbReference>
<feature type="transmembrane region" description="Helical" evidence="14">
    <location>
        <begin position="553"/>
        <end position="575"/>
    </location>
</feature>
<evidence type="ECO:0000256" key="6">
    <source>
        <dbReference type="ARBA" id="ARBA00022980"/>
    </source>
</evidence>
<dbReference type="GO" id="GO:1990904">
    <property type="term" value="C:ribonucleoprotein complex"/>
    <property type="evidence" value="ECO:0007669"/>
    <property type="project" value="UniProtKB-KW"/>
</dbReference>
<evidence type="ECO:0000256" key="10">
    <source>
        <dbReference type="ARBA" id="ARBA00023274"/>
    </source>
</evidence>
<dbReference type="InterPro" id="IPR002136">
    <property type="entry name" value="Ribosomal_uL4"/>
</dbReference>
<evidence type="ECO:0000256" key="4">
    <source>
        <dbReference type="ARBA" id="ARBA00010528"/>
    </source>
</evidence>
<keyword evidence="7 14" id="KW-1133">Transmembrane helix</keyword>
<keyword evidence="8" id="KW-0496">Mitochondrion</keyword>
<comment type="similarity">
    <text evidence="4">Belongs to the universal ribosomal protein uL4 family.</text>
</comment>
<dbReference type="EMBL" id="CAJPEV010005836">
    <property type="protein sequence ID" value="CAG0903580.1"/>
    <property type="molecule type" value="Genomic_DNA"/>
</dbReference>